<evidence type="ECO:0000256" key="1">
    <source>
        <dbReference type="SAM" id="MobiDB-lite"/>
    </source>
</evidence>
<dbReference type="AlphaFoldDB" id="W9YUB6"/>
<dbReference type="HOGENOM" id="CLU_1390243_0_0_1"/>
<proteinExistence type="predicted"/>
<reference evidence="2 3" key="1">
    <citation type="submission" date="2013-03" db="EMBL/GenBank/DDBJ databases">
        <title>The Genome Sequence of Capronia coronata CBS 617.96.</title>
        <authorList>
            <consortium name="The Broad Institute Genomics Platform"/>
            <person name="Cuomo C."/>
            <person name="de Hoog S."/>
            <person name="Gorbushina A."/>
            <person name="Walker B."/>
            <person name="Young S.K."/>
            <person name="Zeng Q."/>
            <person name="Gargeya S."/>
            <person name="Fitzgerald M."/>
            <person name="Haas B."/>
            <person name="Abouelleil A."/>
            <person name="Allen A.W."/>
            <person name="Alvarado L."/>
            <person name="Arachchi H.M."/>
            <person name="Berlin A.M."/>
            <person name="Chapman S.B."/>
            <person name="Gainer-Dewar J."/>
            <person name="Goldberg J."/>
            <person name="Griggs A."/>
            <person name="Gujja S."/>
            <person name="Hansen M."/>
            <person name="Howarth C."/>
            <person name="Imamovic A."/>
            <person name="Ireland A."/>
            <person name="Larimer J."/>
            <person name="McCowan C."/>
            <person name="Murphy C."/>
            <person name="Pearson M."/>
            <person name="Poon T.W."/>
            <person name="Priest M."/>
            <person name="Roberts A."/>
            <person name="Saif S."/>
            <person name="Shea T."/>
            <person name="Sisk P."/>
            <person name="Sykes S."/>
            <person name="Wortman J."/>
            <person name="Nusbaum C."/>
            <person name="Birren B."/>
        </authorList>
    </citation>
    <scope>NUCLEOTIDE SEQUENCE [LARGE SCALE GENOMIC DNA]</scope>
    <source>
        <strain evidence="2 3">CBS 617.96</strain>
    </source>
</reference>
<dbReference type="OrthoDB" id="4157183at2759"/>
<feature type="compositionally biased region" description="Low complexity" evidence="1">
    <location>
        <begin position="85"/>
        <end position="107"/>
    </location>
</feature>
<comment type="caution">
    <text evidence="2">The sequence shown here is derived from an EMBL/GenBank/DDBJ whole genome shotgun (WGS) entry which is preliminary data.</text>
</comment>
<dbReference type="Proteomes" id="UP000019484">
    <property type="component" value="Unassembled WGS sequence"/>
</dbReference>
<keyword evidence="3" id="KW-1185">Reference proteome</keyword>
<dbReference type="RefSeq" id="XP_007720726.1">
    <property type="nucleotide sequence ID" value="XM_007722536.1"/>
</dbReference>
<gene>
    <name evidence="2" type="ORF">A1O1_01623</name>
</gene>
<protein>
    <submittedName>
        <fullName evidence="2">Uncharacterized protein</fullName>
    </submittedName>
</protein>
<sequence>MIDRLIASSTQLRISHHLCDDLSENLHIFPDICEPCKRNGVIASWIDQQPGGKFEVLRAWKEEHRQPSNIDALDETDSAERLSVVSFSDSADSSTAESASPPTSSSDRNMAIGVTSDEMEKSDLTILKARVAGLTTRTDRLLARIRARKAMVSSPSPDK</sequence>
<dbReference type="EMBL" id="AMWN01000001">
    <property type="protein sequence ID" value="EXJ96497.1"/>
    <property type="molecule type" value="Genomic_DNA"/>
</dbReference>
<feature type="region of interest" description="Disordered" evidence="1">
    <location>
        <begin position="85"/>
        <end position="119"/>
    </location>
</feature>
<evidence type="ECO:0000313" key="3">
    <source>
        <dbReference type="Proteomes" id="UP000019484"/>
    </source>
</evidence>
<name>W9YUB6_9EURO</name>
<organism evidence="2 3">
    <name type="scientific">Capronia coronata CBS 617.96</name>
    <dbReference type="NCBI Taxonomy" id="1182541"/>
    <lineage>
        <taxon>Eukaryota</taxon>
        <taxon>Fungi</taxon>
        <taxon>Dikarya</taxon>
        <taxon>Ascomycota</taxon>
        <taxon>Pezizomycotina</taxon>
        <taxon>Eurotiomycetes</taxon>
        <taxon>Chaetothyriomycetidae</taxon>
        <taxon>Chaetothyriales</taxon>
        <taxon>Herpotrichiellaceae</taxon>
        <taxon>Capronia</taxon>
    </lineage>
</organism>
<evidence type="ECO:0000313" key="2">
    <source>
        <dbReference type="EMBL" id="EXJ96497.1"/>
    </source>
</evidence>
<accession>W9YUB6</accession>
<dbReference type="GeneID" id="19156525"/>